<dbReference type="SUPFAM" id="SSF51011">
    <property type="entry name" value="Glycosyl hydrolase domain"/>
    <property type="match status" value="1"/>
</dbReference>
<evidence type="ECO:0000256" key="3">
    <source>
        <dbReference type="ARBA" id="ARBA00012741"/>
    </source>
</evidence>
<dbReference type="Proteomes" id="UP001274830">
    <property type="component" value="Unassembled WGS sequence"/>
</dbReference>
<dbReference type="InterPro" id="IPR000322">
    <property type="entry name" value="Glyco_hydro_31_TIM"/>
</dbReference>
<evidence type="ECO:0000256" key="8">
    <source>
        <dbReference type="RuleBase" id="RU361185"/>
    </source>
</evidence>
<comment type="catalytic activity">
    <reaction evidence="1">
        <text>Hydrolysis of terminal, non-reducing (1-&gt;4)-linked alpha-D-glucose residues with release of alpha-D-glucose.</text>
        <dbReference type="EC" id="3.2.1.20"/>
    </reaction>
</comment>
<dbReference type="SUPFAM" id="SSF51445">
    <property type="entry name" value="(Trans)glycosidases"/>
    <property type="match status" value="1"/>
</dbReference>
<dbReference type="Pfam" id="PF21365">
    <property type="entry name" value="Glyco_hydro_31_3rd"/>
    <property type="match status" value="1"/>
</dbReference>
<sequence>MYSTLALTLLAMPLAFAQSSTTNPPLSTLLPQIDAAPSLTPTIYDNSAPDPQRCPGYKASGLTNTSSGFTADLTIAGADCAAFGNDIADLVLEVVYQTKERLNLKVYPKYLSESNITRYTLSPDLVPQPQWDGKTSASSSDLTLKWSNDPSFQFEVSRSSDGEVLFSTYGNVMVYEDQFIEIKTSMVKNYTIYGLAENAHDFLLGDNYTQTFYAVDAGNSIDYNSYGTHPFYQETRYHNGAPTTSHGVYARNAHGQEWLLRDESVTYRTLGGSFDMYFLSGQKSDGSSSALQTITQYQTGCVGTPAMQQFWTYGFHQLRWGYQNISIMEGVVQGYKDANIPLECLWNDLDIYDNYQDFTDASLTFPAGPFRAWIESLHANNMYYVPIIDSNIYVPDPNNASDAYPPYSRGAALGTYIRDPSTGQFYIGDGWPGFSVWADWLVPTSQQWWTNETSSYHEIIPFDGIWIDLSEASSFCVGSCGNGRTTENPVHPPFTLPGDVLTFDYNYPEGFNVSNATEASLAASAASSQASAVSANPPLPAATTTTQGRTTPTPGVRNLDFPPYVINNVQAGHALVKGAIAPTATHNDPSNTTEYEMHNLFGLQISNATYNALLEIFPGRRPFTVGRSTFASSGRTTSHWGGDNTSTWGSMFLSISQAFTMMMAGIPMFGADTCGFAHNTDYELCSRWMELSAFFPFYRNHNVKAAISQEAYRWSSVAEASRRAMSVRYSLLNYMYTLFYHAHTSGDTVMRALAWEFPEDQTLAGTYAQFLLGPSLLVTPVLEPNVDYVKGVFPGIGQGTRWYDWYTLDEVTGVQPQENVTMSAPLEHINVHVRGGAILPLQEPTLTTTATRNSSYSILVALDGQGAASGDLYLDDGYSLVPNATKIVTFSYSDSCLKTSINGTYHSTPPLANITIAGVGKAPCGLSLTIAGQECEVGAVVLSHLNETVSITGLEAFTGEGAWQGEMELILQY</sequence>
<name>A0AAE0WVX0_9PEZI</name>
<dbReference type="GO" id="GO:0030246">
    <property type="term" value="F:carbohydrate binding"/>
    <property type="evidence" value="ECO:0007669"/>
    <property type="project" value="InterPro"/>
</dbReference>
<dbReference type="AlphaFoldDB" id="A0AAE0WVX0"/>
<dbReference type="PANTHER" id="PTHR22762:SF133">
    <property type="entry name" value="P-TYPE DOMAIN-CONTAINING PROTEIN"/>
    <property type="match status" value="1"/>
</dbReference>
<dbReference type="Pfam" id="PF01055">
    <property type="entry name" value="Glyco_hydro_31_2nd"/>
    <property type="match status" value="1"/>
</dbReference>
<evidence type="ECO:0000256" key="4">
    <source>
        <dbReference type="ARBA" id="ARBA00022729"/>
    </source>
</evidence>
<dbReference type="CDD" id="cd06602">
    <property type="entry name" value="GH31_MGAM_SI_GAA"/>
    <property type="match status" value="1"/>
</dbReference>
<feature type="region of interest" description="Disordered" evidence="9">
    <location>
        <begin position="532"/>
        <end position="557"/>
    </location>
</feature>
<keyword evidence="14" id="KW-1185">Reference proteome</keyword>
<keyword evidence="4 10" id="KW-0732">Signal</keyword>
<feature type="chain" id="PRO_5041922897" description="alpha-glucosidase" evidence="10">
    <location>
        <begin position="18"/>
        <end position="973"/>
    </location>
</feature>
<evidence type="ECO:0000256" key="10">
    <source>
        <dbReference type="SAM" id="SignalP"/>
    </source>
</evidence>
<proteinExistence type="inferred from homology"/>
<dbReference type="InterPro" id="IPR030459">
    <property type="entry name" value="Glyco_hydro_31_CS"/>
</dbReference>
<evidence type="ECO:0000313" key="13">
    <source>
        <dbReference type="EMBL" id="KAK3678865.1"/>
    </source>
</evidence>
<evidence type="ECO:0000256" key="9">
    <source>
        <dbReference type="SAM" id="MobiDB-lite"/>
    </source>
</evidence>
<evidence type="ECO:0000256" key="7">
    <source>
        <dbReference type="ARBA" id="ARBA00023295"/>
    </source>
</evidence>
<keyword evidence="5 8" id="KW-0378">Hydrolase</keyword>
<dbReference type="PANTHER" id="PTHR22762">
    <property type="entry name" value="ALPHA-GLUCOSIDASE"/>
    <property type="match status" value="1"/>
</dbReference>
<dbReference type="GO" id="GO:0004558">
    <property type="term" value="F:alpha-1,4-glucosidase activity"/>
    <property type="evidence" value="ECO:0007669"/>
    <property type="project" value="UniProtKB-EC"/>
</dbReference>
<keyword evidence="7 8" id="KW-0326">Glycosidase</keyword>
<feature type="compositionally biased region" description="Low complexity" evidence="9">
    <location>
        <begin position="532"/>
        <end position="555"/>
    </location>
</feature>
<evidence type="ECO:0000256" key="2">
    <source>
        <dbReference type="ARBA" id="ARBA00007806"/>
    </source>
</evidence>
<evidence type="ECO:0000256" key="5">
    <source>
        <dbReference type="ARBA" id="ARBA00022801"/>
    </source>
</evidence>
<dbReference type="Gene3D" id="3.20.20.80">
    <property type="entry name" value="Glycosidases"/>
    <property type="match status" value="2"/>
</dbReference>
<dbReference type="SUPFAM" id="SSF74650">
    <property type="entry name" value="Galactose mutarotase-like"/>
    <property type="match status" value="1"/>
</dbReference>
<dbReference type="EMBL" id="JAUTXT010000003">
    <property type="protein sequence ID" value="KAK3678865.1"/>
    <property type="molecule type" value="Genomic_DNA"/>
</dbReference>
<dbReference type="InterPro" id="IPR048395">
    <property type="entry name" value="Glyco_hydro_31_C"/>
</dbReference>
<evidence type="ECO:0000259" key="12">
    <source>
        <dbReference type="Pfam" id="PF21365"/>
    </source>
</evidence>
<evidence type="ECO:0000256" key="6">
    <source>
        <dbReference type="ARBA" id="ARBA00023180"/>
    </source>
</evidence>
<dbReference type="PROSITE" id="PS00707">
    <property type="entry name" value="GLYCOSYL_HYDROL_F31_2"/>
    <property type="match status" value="1"/>
</dbReference>
<dbReference type="Gene3D" id="2.60.40.1760">
    <property type="entry name" value="glycosyl hydrolase (family 31)"/>
    <property type="match status" value="1"/>
</dbReference>
<dbReference type="InterPro" id="IPR011013">
    <property type="entry name" value="Gal_mutarotase_sf_dom"/>
</dbReference>
<comment type="similarity">
    <text evidence="2 8">Belongs to the glycosyl hydrolase 31 family.</text>
</comment>
<dbReference type="FunFam" id="2.60.40.1180:FF:000001">
    <property type="entry name" value="Maltase-glucoamylase, intestinal"/>
    <property type="match status" value="1"/>
</dbReference>
<evidence type="ECO:0000259" key="11">
    <source>
        <dbReference type="Pfam" id="PF01055"/>
    </source>
</evidence>
<feature type="signal peptide" evidence="10">
    <location>
        <begin position="1"/>
        <end position="17"/>
    </location>
</feature>
<comment type="caution">
    <text evidence="13">The sequence shown here is derived from an EMBL/GenBank/DDBJ whole genome shotgun (WGS) entry which is preliminary data.</text>
</comment>
<dbReference type="Gene3D" id="2.60.40.1180">
    <property type="entry name" value="Golgi alpha-mannosidase II"/>
    <property type="match status" value="2"/>
</dbReference>
<dbReference type="InterPro" id="IPR017853">
    <property type="entry name" value="GH"/>
</dbReference>
<feature type="domain" description="Glycosyl hydrolase family 31 C-terminal" evidence="12">
    <location>
        <begin position="746"/>
        <end position="839"/>
    </location>
</feature>
<feature type="domain" description="Glycoside hydrolase family 31 TIM barrel" evidence="11">
    <location>
        <begin position="305"/>
        <end position="738"/>
    </location>
</feature>
<dbReference type="EC" id="3.2.1.20" evidence="3"/>
<keyword evidence="6" id="KW-0325">Glycoprotein</keyword>
<organism evidence="13 14">
    <name type="scientific">Recurvomyces mirabilis</name>
    <dbReference type="NCBI Taxonomy" id="574656"/>
    <lineage>
        <taxon>Eukaryota</taxon>
        <taxon>Fungi</taxon>
        <taxon>Dikarya</taxon>
        <taxon>Ascomycota</taxon>
        <taxon>Pezizomycotina</taxon>
        <taxon>Dothideomycetes</taxon>
        <taxon>Dothideomycetidae</taxon>
        <taxon>Mycosphaerellales</taxon>
        <taxon>Teratosphaeriaceae</taxon>
        <taxon>Recurvomyces</taxon>
    </lineage>
</organism>
<gene>
    <name evidence="13" type="ORF">LTR78_001318</name>
</gene>
<protein>
    <recommendedName>
        <fullName evidence="3">alpha-glucosidase</fullName>
        <ecNumber evidence="3">3.2.1.20</ecNumber>
    </recommendedName>
</protein>
<dbReference type="GO" id="GO:0005975">
    <property type="term" value="P:carbohydrate metabolic process"/>
    <property type="evidence" value="ECO:0007669"/>
    <property type="project" value="InterPro"/>
</dbReference>
<accession>A0AAE0WVX0</accession>
<evidence type="ECO:0000256" key="1">
    <source>
        <dbReference type="ARBA" id="ARBA00001657"/>
    </source>
</evidence>
<reference evidence="13" key="1">
    <citation type="submission" date="2023-07" db="EMBL/GenBank/DDBJ databases">
        <title>Black Yeasts Isolated from many extreme environments.</title>
        <authorList>
            <person name="Coleine C."/>
            <person name="Stajich J.E."/>
            <person name="Selbmann L."/>
        </authorList>
    </citation>
    <scope>NUCLEOTIDE SEQUENCE</scope>
    <source>
        <strain evidence="13">CCFEE 5485</strain>
    </source>
</reference>
<dbReference type="InterPro" id="IPR013780">
    <property type="entry name" value="Glyco_hydro_b"/>
</dbReference>
<evidence type="ECO:0000313" key="14">
    <source>
        <dbReference type="Proteomes" id="UP001274830"/>
    </source>
</evidence>